<feature type="transmembrane region" description="Helical" evidence="1">
    <location>
        <begin position="100"/>
        <end position="124"/>
    </location>
</feature>
<dbReference type="Pfam" id="PF11821">
    <property type="entry name" value="ActD"/>
    <property type="match status" value="1"/>
</dbReference>
<evidence type="ECO:0000313" key="3">
    <source>
        <dbReference type="Proteomes" id="UP000028547"/>
    </source>
</evidence>
<sequence length="184" mass="19981">MSAETKVLDSWVLAEFATPDALVDATRQMREKGYQGMDTYSPYPLHGGSEALGLPPSRVPFIALGGALTGIVTALAFQTYMNTIDYPLNIGGRPTFSLPAWVPITFELAVLLTAFGIFFGLLGLSRLPQPYHPVFESEEFRSASTHGYWLSVPTAETTVKPDDIKNQLTSLGATHVTVVTGEKE</sequence>
<evidence type="ECO:0000313" key="2">
    <source>
        <dbReference type="EMBL" id="KFA88842.1"/>
    </source>
</evidence>
<keyword evidence="1" id="KW-0812">Transmembrane</keyword>
<comment type="caution">
    <text evidence="2">The sequence shown here is derived from an EMBL/GenBank/DDBJ whole genome shotgun (WGS) entry which is preliminary data.</text>
</comment>
<organism evidence="2 3">
    <name type="scientific">Archangium violaceum Cb vi76</name>
    <dbReference type="NCBI Taxonomy" id="1406225"/>
    <lineage>
        <taxon>Bacteria</taxon>
        <taxon>Pseudomonadati</taxon>
        <taxon>Myxococcota</taxon>
        <taxon>Myxococcia</taxon>
        <taxon>Myxococcales</taxon>
        <taxon>Cystobacterineae</taxon>
        <taxon>Archangiaceae</taxon>
        <taxon>Archangium</taxon>
    </lineage>
</organism>
<keyword evidence="1" id="KW-0472">Membrane</keyword>
<accession>A0A084SK57</accession>
<dbReference type="EMBL" id="JPMI01000275">
    <property type="protein sequence ID" value="KFA88842.1"/>
    <property type="molecule type" value="Genomic_DNA"/>
</dbReference>
<evidence type="ECO:0000256" key="1">
    <source>
        <dbReference type="SAM" id="Phobius"/>
    </source>
</evidence>
<dbReference type="RefSeq" id="WP_043407318.1">
    <property type="nucleotide sequence ID" value="NZ_JPMI01000275.1"/>
</dbReference>
<dbReference type="InterPro" id="IPR021776">
    <property type="entry name" value="ActD"/>
</dbReference>
<gene>
    <name evidence="2" type="ORF">Q664_38705</name>
</gene>
<proteinExistence type="predicted"/>
<dbReference type="Proteomes" id="UP000028547">
    <property type="component" value="Unassembled WGS sequence"/>
</dbReference>
<keyword evidence="1" id="KW-1133">Transmembrane helix</keyword>
<dbReference type="AlphaFoldDB" id="A0A084SK57"/>
<name>A0A084SK57_9BACT</name>
<dbReference type="PANTHER" id="PTHR40394:SF2">
    <property type="entry name" value="QUINOL:CYTOCHROME C OXIDOREDUCTASE MEMBRANE PROTEIN"/>
    <property type="match status" value="1"/>
</dbReference>
<dbReference type="PANTHER" id="PTHR40394">
    <property type="entry name" value="LIPOPROTEIN-RELATED"/>
    <property type="match status" value="1"/>
</dbReference>
<protein>
    <submittedName>
        <fullName evidence="2">Iron ABC transporter</fullName>
    </submittedName>
</protein>
<feature type="transmembrane region" description="Helical" evidence="1">
    <location>
        <begin position="61"/>
        <end position="80"/>
    </location>
</feature>
<reference evidence="2 3" key="1">
    <citation type="submission" date="2014-07" db="EMBL/GenBank/DDBJ databases">
        <title>Draft Genome Sequence of Gephyronic Acid Producer, Cystobacter violaceus Strain Cb vi76.</title>
        <authorList>
            <person name="Stevens D.C."/>
            <person name="Young J."/>
            <person name="Carmichael R."/>
            <person name="Tan J."/>
            <person name="Taylor R.E."/>
        </authorList>
    </citation>
    <scope>NUCLEOTIDE SEQUENCE [LARGE SCALE GENOMIC DNA]</scope>
    <source>
        <strain evidence="2 3">Cb vi76</strain>
    </source>
</reference>